<feature type="region of interest" description="Disordered" evidence="1">
    <location>
        <begin position="104"/>
        <end position="167"/>
    </location>
</feature>
<accession>A0ABN2L477</accession>
<keyword evidence="4" id="KW-1185">Reference proteome</keyword>
<evidence type="ECO:0000256" key="2">
    <source>
        <dbReference type="SAM" id="Phobius"/>
    </source>
</evidence>
<comment type="caution">
    <text evidence="3">The sequence shown here is derived from an EMBL/GenBank/DDBJ whole genome shotgun (WGS) entry which is preliminary data.</text>
</comment>
<dbReference type="Proteomes" id="UP001501475">
    <property type="component" value="Unassembled WGS sequence"/>
</dbReference>
<keyword evidence="2" id="KW-0472">Membrane</keyword>
<keyword evidence="2" id="KW-1133">Transmembrane helix</keyword>
<protein>
    <submittedName>
        <fullName evidence="3">Uncharacterized protein</fullName>
    </submittedName>
</protein>
<evidence type="ECO:0000313" key="3">
    <source>
        <dbReference type="EMBL" id="GAA1774516.1"/>
    </source>
</evidence>
<keyword evidence="2" id="KW-0812">Transmembrane</keyword>
<organism evidence="3 4">
    <name type="scientific">Nostocoides vanveenii</name>
    <dbReference type="NCBI Taxonomy" id="330835"/>
    <lineage>
        <taxon>Bacteria</taxon>
        <taxon>Bacillati</taxon>
        <taxon>Actinomycetota</taxon>
        <taxon>Actinomycetes</taxon>
        <taxon>Micrococcales</taxon>
        <taxon>Intrasporangiaceae</taxon>
        <taxon>Nostocoides</taxon>
    </lineage>
</organism>
<reference evidence="3 4" key="1">
    <citation type="journal article" date="2019" name="Int. J. Syst. Evol. Microbiol.">
        <title>The Global Catalogue of Microorganisms (GCM) 10K type strain sequencing project: providing services to taxonomists for standard genome sequencing and annotation.</title>
        <authorList>
            <consortium name="The Broad Institute Genomics Platform"/>
            <consortium name="The Broad Institute Genome Sequencing Center for Infectious Disease"/>
            <person name="Wu L."/>
            <person name="Ma J."/>
        </authorList>
    </citation>
    <scope>NUCLEOTIDE SEQUENCE [LARGE SCALE GENOMIC DNA]</scope>
    <source>
        <strain evidence="3 4">JCM 15591</strain>
    </source>
</reference>
<feature type="transmembrane region" description="Helical" evidence="2">
    <location>
        <begin position="35"/>
        <end position="56"/>
    </location>
</feature>
<dbReference type="RefSeq" id="WP_344068576.1">
    <property type="nucleotide sequence ID" value="NZ_BAAAPN010000102.1"/>
</dbReference>
<proteinExistence type="predicted"/>
<gene>
    <name evidence="3" type="ORF">GCM10009810_34330</name>
</gene>
<evidence type="ECO:0000313" key="4">
    <source>
        <dbReference type="Proteomes" id="UP001501475"/>
    </source>
</evidence>
<dbReference type="EMBL" id="BAAAPN010000102">
    <property type="protein sequence ID" value="GAA1774516.1"/>
    <property type="molecule type" value="Genomic_DNA"/>
</dbReference>
<evidence type="ECO:0000256" key="1">
    <source>
        <dbReference type="SAM" id="MobiDB-lite"/>
    </source>
</evidence>
<feature type="compositionally biased region" description="Basic and acidic residues" evidence="1">
    <location>
        <begin position="116"/>
        <end position="125"/>
    </location>
</feature>
<name>A0ABN2L477_9MICO</name>
<feature type="compositionally biased region" description="Basic residues" evidence="1">
    <location>
        <begin position="129"/>
        <end position="142"/>
    </location>
</feature>
<sequence>MPWPRRVTHLLWAVSVVLVVLTVVAVRDLGDPDGAWIVGGAVLASGVPFAAGFLAVRHDPRNWVGPWLTAAGANILLQTAHGNWADALAAPPSDLAASAELLNLTHQPGRARPTAARREERDRAAHGRGVPRHPHRRSRAVQRRPVVGGSFTRAPPMRGARPALERH</sequence>